<comment type="catalytic activity">
    <reaction evidence="6">
        <text>O-phospho-L-threonyl-[protein] + H2O = L-threonyl-[protein] + phosphate</text>
        <dbReference type="Rhea" id="RHEA:47004"/>
        <dbReference type="Rhea" id="RHEA-COMP:11060"/>
        <dbReference type="Rhea" id="RHEA-COMP:11605"/>
        <dbReference type="ChEBI" id="CHEBI:15377"/>
        <dbReference type="ChEBI" id="CHEBI:30013"/>
        <dbReference type="ChEBI" id="CHEBI:43474"/>
        <dbReference type="ChEBI" id="CHEBI:61977"/>
        <dbReference type="EC" id="3.1.3.16"/>
    </reaction>
</comment>
<dbReference type="Gene3D" id="3.40.50.1000">
    <property type="entry name" value="HAD superfamily/HAD-like"/>
    <property type="match status" value="1"/>
</dbReference>
<gene>
    <name evidence="8" type="primary">FCP1</name>
    <name evidence="8" type="ORF">AK812_SmicGene44854</name>
</gene>
<keyword evidence="4" id="KW-0539">Nucleus</keyword>
<dbReference type="PROSITE" id="PS50969">
    <property type="entry name" value="FCP1"/>
    <property type="match status" value="1"/>
</dbReference>
<dbReference type="SUPFAM" id="SSF56784">
    <property type="entry name" value="HAD-like"/>
    <property type="match status" value="1"/>
</dbReference>
<dbReference type="InterPro" id="IPR023214">
    <property type="entry name" value="HAD_sf"/>
</dbReference>
<dbReference type="GO" id="GO:0005634">
    <property type="term" value="C:nucleus"/>
    <property type="evidence" value="ECO:0007669"/>
    <property type="project" value="UniProtKB-SubCell"/>
</dbReference>
<dbReference type="Proteomes" id="UP000186817">
    <property type="component" value="Unassembled WGS sequence"/>
</dbReference>
<dbReference type="InterPro" id="IPR004274">
    <property type="entry name" value="FCP1_dom"/>
</dbReference>
<evidence type="ECO:0000256" key="5">
    <source>
        <dbReference type="ARBA" id="ARBA00047761"/>
    </source>
</evidence>
<dbReference type="PANTHER" id="PTHR23081">
    <property type="entry name" value="RNA POLYMERASE II CTD PHOSPHATASE"/>
    <property type="match status" value="1"/>
</dbReference>
<keyword evidence="9" id="KW-1185">Reference proteome</keyword>
<evidence type="ECO:0000313" key="9">
    <source>
        <dbReference type="Proteomes" id="UP000186817"/>
    </source>
</evidence>
<dbReference type="OrthoDB" id="277011at2759"/>
<sequence>MLGLPDLRTIQPNPGFLQRGLEWRHRESAGCKSGLYAQNQGGHELLRARQEFDQIPAAPVLPRTWQHVSDGGAHSGDACCGGSRFGTNFGSLSGLWYLQIWDKLLQSQPAVFIPVQCEQTVSSFALEALDALHASINLLCQKIWTSLGSLSGRLSYLCSADRWSASVLVRQRARTMYQQIWDELLSGLFKPVQCVQMVSSSALDTTSAFGSVTCRQIWDQFWQSQRALLIPVQRGQMVRSSALERAPVGSVICRQISDELWQSQRAVLTLVQYEQMMGWCVVARDARSRSTIAAAKCDCRGQLEQQHHDSFKREPGECDNCERPQGGALKTWGPSQGGKARGRMPLRFPLRFWCGPGQFCVKRGRGEPADIPPLAAAGFYGFRKKGPTGYGHVQRGMCVQCHRIVSTAPDKAKAMQRPGFLTTAVDLQVSASLLSSLDADEQVRRASERKLVLVMDLDHTLVTADMRGMPSKMKIRKRPGVDDFLQVTRDTCEIYVYTQATGAYAQKVLEILDPDRRYFGDPPRIFHRENTPQGFKDLSQILPKDATSALIVDDREEVWPVVVRQSQLLKGDARQHLDFEGKLTGATAADPSTASFPWSELGLCF</sequence>
<evidence type="ECO:0000256" key="3">
    <source>
        <dbReference type="ARBA" id="ARBA00022801"/>
    </source>
</evidence>
<dbReference type="EMBL" id="LSRX01002548">
    <property type="protein sequence ID" value="OLP75363.1"/>
    <property type="molecule type" value="Genomic_DNA"/>
</dbReference>
<comment type="caution">
    <text evidence="8">The sequence shown here is derived from an EMBL/GenBank/DDBJ whole genome shotgun (WGS) entry which is preliminary data.</text>
</comment>
<evidence type="ECO:0000256" key="6">
    <source>
        <dbReference type="ARBA" id="ARBA00048336"/>
    </source>
</evidence>
<dbReference type="InterPro" id="IPR036412">
    <property type="entry name" value="HAD-like_sf"/>
</dbReference>
<evidence type="ECO:0000313" key="8">
    <source>
        <dbReference type="EMBL" id="OLP75363.1"/>
    </source>
</evidence>
<accession>A0A1Q9BXD1</accession>
<dbReference type="GO" id="GO:0008420">
    <property type="term" value="F:RNA polymerase II CTD heptapeptide repeat phosphatase activity"/>
    <property type="evidence" value="ECO:0007669"/>
    <property type="project" value="InterPro"/>
</dbReference>
<evidence type="ECO:0000256" key="1">
    <source>
        <dbReference type="ARBA" id="ARBA00004123"/>
    </source>
</evidence>
<reference evidence="8 9" key="1">
    <citation type="submission" date="2016-02" db="EMBL/GenBank/DDBJ databases">
        <title>Genome analysis of coral dinoflagellate symbionts highlights evolutionary adaptations to a symbiotic lifestyle.</title>
        <authorList>
            <person name="Aranda M."/>
            <person name="Li Y."/>
            <person name="Liew Y.J."/>
            <person name="Baumgarten S."/>
            <person name="Simakov O."/>
            <person name="Wilson M."/>
            <person name="Piel J."/>
            <person name="Ashoor H."/>
            <person name="Bougouffa S."/>
            <person name="Bajic V.B."/>
            <person name="Ryu T."/>
            <person name="Ravasi T."/>
            <person name="Bayer T."/>
            <person name="Micklem G."/>
            <person name="Kim H."/>
            <person name="Bhak J."/>
            <person name="Lajeunesse T.C."/>
            <person name="Voolstra C.R."/>
        </authorList>
    </citation>
    <scope>NUCLEOTIDE SEQUENCE [LARGE SCALE GENOMIC DNA]</scope>
    <source>
        <strain evidence="8 9">CCMP2467</strain>
    </source>
</reference>
<dbReference type="PANTHER" id="PTHR23081:SF36">
    <property type="entry name" value="RNA POLYMERASE II SUBUNIT A C-TERMINAL DOMAIN PHOSPHATASE"/>
    <property type="match status" value="1"/>
</dbReference>
<organism evidence="8 9">
    <name type="scientific">Symbiodinium microadriaticum</name>
    <name type="common">Dinoflagellate</name>
    <name type="synonym">Zooxanthella microadriatica</name>
    <dbReference type="NCBI Taxonomy" id="2951"/>
    <lineage>
        <taxon>Eukaryota</taxon>
        <taxon>Sar</taxon>
        <taxon>Alveolata</taxon>
        <taxon>Dinophyceae</taxon>
        <taxon>Suessiales</taxon>
        <taxon>Symbiodiniaceae</taxon>
        <taxon>Symbiodinium</taxon>
    </lineage>
</organism>
<proteinExistence type="predicted"/>
<keyword evidence="3" id="KW-0378">Hydrolase</keyword>
<dbReference type="AlphaFoldDB" id="A0A1Q9BXD1"/>
<feature type="domain" description="FCP1 homology" evidence="7">
    <location>
        <begin position="446"/>
        <end position="596"/>
    </location>
</feature>
<evidence type="ECO:0000259" key="7">
    <source>
        <dbReference type="PROSITE" id="PS50969"/>
    </source>
</evidence>
<dbReference type="SMART" id="SM00577">
    <property type="entry name" value="CPDc"/>
    <property type="match status" value="1"/>
</dbReference>
<comment type="subcellular location">
    <subcellularLocation>
        <location evidence="1">Nucleus</location>
    </subcellularLocation>
</comment>
<comment type="catalytic activity">
    <reaction evidence="5">
        <text>O-phospho-L-seryl-[protein] + H2O = L-seryl-[protein] + phosphate</text>
        <dbReference type="Rhea" id="RHEA:20629"/>
        <dbReference type="Rhea" id="RHEA-COMP:9863"/>
        <dbReference type="Rhea" id="RHEA-COMP:11604"/>
        <dbReference type="ChEBI" id="CHEBI:15377"/>
        <dbReference type="ChEBI" id="CHEBI:29999"/>
        <dbReference type="ChEBI" id="CHEBI:43474"/>
        <dbReference type="ChEBI" id="CHEBI:83421"/>
        <dbReference type="EC" id="3.1.3.16"/>
    </reaction>
</comment>
<dbReference type="CDD" id="cd07521">
    <property type="entry name" value="HAD_FCP1-like"/>
    <property type="match status" value="1"/>
</dbReference>
<dbReference type="Pfam" id="PF03031">
    <property type="entry name" value="NIF"/>
    <property type="match status" value="1"/>
</dbReference>
<name>A0A1Q9BXD1_SYMMI</name>
<dbReference type="EC" id="3.1.3.16" evidence="2"/>
<protein>
    <recommendedName>
        <fullName evidence="2">protein-serine/threonine phosphatase</fullName>
        <ecNumber evidence="2">3.1.3.16</ecNumber>
    </recommendedName>
</protein>
<evidence type="ECO:0000256" key="4">
    <source>
        <dbReference type="ARBA" id="ARBA00023242"/>
    </source>
</evidence>
<dbReference type="InterPro" id="IPR039189">
    <property type="entry name" value="Fcp1"/>
</dbReference>
<evidence type="ECO:0000256" key="2">
    <source>
        <dbReference type="ARBA" id="ARBA00013081"/>
    </source>
</evidence>